<keyword evidence="4" id="KW-1133">Transmembrane helix</keyword>
<dbReference type="STRING" id="69.GLE_2255"/>
<dbReference type="CDD" id="cd06853">
    <property type="entry name" value="GT_WecA_like"/>
    <property type="match status" value="1"/>
</dbReference>
<dbReference type="GO" id="GO:0046872">
    <property type="term" value="F:metal ion binding"/>
    <property type="evidence" value="ECO:0007669"/>
    <property type="project" value="UniProtKB-KW"/>
</dbReference>
<dbReference type="NCBIfam" id="TIGR00236">
    <property type="entry name" value="wecB"/>
    <property type="match status" value="1"/>
</dbReference>
<dbReference type="GO" id="GO:0016780">
    <property type="term" value="F:phosphotransferase activity, for other substituted phosphate groups"/>
    <property type="evidence" value="ECO:0007669"/>
    <property type="project" value="InterPro"/>
</dbReference>
<dbReference type="InterPro" id="IPR000715">
    <property type="entry name" value="Glycosyl_transferase_4"/>
</dbReference>
<comment type="subcellular location">
    <subcellularLocation>
        <location evidence="1">Membrane</location>
        <topology evidence="1">Multi-pass membrane protein</topology>
    </subcellularLocation>
</comment>
<dbReference type="Pfam" id="PF02350">
    <property type="entry name" value="Epimerase_2"/>
    <property type="match status" value="1"/>
</dbReference>
<keyword evidence="11" id="KW-0460">Magnesium</keyword>
<comment type="cofactor">
    <cofactor evidence="11">
        <name>Mg(2+)</name>
        <dbReference type="ChEBI" id="CHEBI:18420"/>
    </cofactor>
</comment>
<evidence type="ECO:0000256" key="5">
    <source>
        <dbReference type="ARBA" id="ARBA00023136"/>
    </source>
</evidence>
<evidence type="ECO:0000256" key="12">
    <source>
        <dbReference type="RuleBase" id="RU003513"/>
    </source>
</evidence>
<organism evidence="13 14">
    <name type="scientific">Lysobacter enzymogenes</name>
    <dbReference type="NCBI Taxonomy" id="69"/>
    <lineage>
        <taxon>Bacteria</taxon>
        <taxon>Pseudomonadati</taxon>
        <taxon>Pseudomonadota</taxon>
        <taxon>Gammaproteobacteria</taxon>
        <taxon>Lysobacterales</taxon>
        <taxon>Lysobacteraceae</taxon>
        <taxon>Lysobacter</taxon>
    </lineage>
</organism>
<evidence type="ECO:0000256" key="8">
    <source>
        <dbReference type="ARBA" id="ARBA00038209"/>
    </source>
</evidence>
<dbReference type="Proteomes" id="UP000061569">
    <property type="component" value="Chromosome"/>
</dbReference>
<reference evidence="13 14" key="1">
    <citation type="submission" date="2015-11" db="EMBL/GenBank/DDBJ databases">
        <title>Genome sequences of Lysobacter enzymogenes strain C3 and Lysobacter antibioticus ATCC 29479.</title>
        <authorList>
            <person name="Kobayashi D.Y."/>
        </authorList>
    </citation>
    <scope>NUCLEOTIDE SEQUENCE [LARGE SCALE GENOMIC DNA]</scope>
    <source>
        <strain evidence="13 14">C3</strain>
    </source>
</reference>
<dbReference type="SUPFAM" id="SSF53756">
    <property type="entry name" value="UDP-Glycosyltransferase/glycogen phosphorylase"/>
    <property type="match status" value="1"/>
</dbReference>
<evidence type="ECO:0000313" key="14">
    <source>
        <dbReference type="Proteomes" id="UP000061569"/>
    </source>
</evidence>
<dbReference type="PANTHER" id="PTHR43174:SF2">
    <property type="entry name" value="UDP-N-ACETYLGLUCOSAMINE 2-EPIMERASE"/>
    <property type="match status" value="1"/>
</dbReference>
<dbReference type="CDD" id="cd03786">
    <property type="entry name" value="GTB_UDP-GlcNAc_2-Epimerase"/>
    <property type="match status" value="1"/>
</dbReference>
<accession>A0A0S2DGG0</accession>
<dbReference type="OrthoDB" id="9803238at2"/>
<dbReference type="AlphaFoldDB" id="A0A0S2DGG0"/>
<dbReference type="FunFam" id="3.40.50.2000:FF:000043">
    <property type="entry name" value="UDP-N-acetylglucosamine 2-epimerase"/>
    <property type="match status" value="1"/>
</dbReference>
<protein>
    <recommendedName>
        <fullName evidence="10">UDP-N-acetylglucosamine 2-epimerase</fullName>
        <ecNumber evidence="9">5.1.3.14</ecNumber>
    </recommendedName>
</protein>
<keyword evidence="11" id="KW-0479">Metal-binding</keyword>
<dbReference type="InterPro" id="IPR029767">
    <property type="entry name" value="WecB-like"/>
</dbReference>
<dbReference type="Pfam" id="PF00953">
    <property type="entry name" value="Glycos_transf_4"/>
    <property type="match status" value="1"/>
</dbReference>
<sequence>MESMVMMKEQFVIAGALSVAITALSMFALHSGAARLGLVDRPDARKQHKGEIPVIGGISFFLGLLAGALYLQLGDRYSMSLLATAGLVVMLGALDDARDLSVRTRLLIQSIAVGLMITGSGVWLDDLGDLFGTGPIHLGWLGVPVTVIAVVGTINAFNMLDGIDGLAASLALVCIGAIFLFDRGNVLDKGALPTLALLFVALLPFLFVNLGGISGRKVFMGDAGSMLIGYVMAWSLIYLSQRGPARIDAAEALWCIALPLLETLNLMYRRARRGLSPFKPDRQHLHYLLIDRERSPKTALLTIVGLACALVAFGYALRNLPVMVGLLAFFAMLGLYSLTLSSGDRNKLPDWLPRPPRQLAFAQQGPPGREPARQSAPASTAAAGATAYARGALSEPAGAGAFAPLAPAAAASAQLGPAIKTLCVFGTRPEAIKMAPLAKMLAQDPRFDARVCVTGQHRQMLDQVLQLFEIEPDFDLNIMKPKQDLTDVTTAILTGMKAVLAELKPDVVLVHGDTSTTMAATLAAYYQQIPVAHVEAGLRTGNLYSPWPEEANRKLTGALAAIHFAPTELSRGNLREEGIPDERIAITGNTVIDALKDVLVRIERTPQLRREIAAKFEFLRDERKVVLVTGHRRESFGGGFERICEALRDTALRHPEIDIVYPVHLNPQVREPVNRVLRGIANVHLIEPLDYLPFVYLMNRAHIILTDSGGIQEEAPSLGKPVLVMRDTTERPEAVAAGTVRLVGTDRELICAGISELLSDRAAYEAMSFAHNPYGDGLACQRIVAALAQFRREDSLLAA</sequence>
<evidence type="ECO:0000256" key="4">
    <source>
        <dbReference type="ARBA" id="ARBA00022989"/>
    </source>
</evidence>
<comment type="catalytic activity">
    <reaction evidence="7">
        <text>UDP-N-acetyl-alpha-D-glucosamine = UDP-N-acetyl-alpha-D-mannosamine</text>
        <dbReference type="Rhea" id="RHEA:17213"/>
        <dbReference type="ChEBI" id="CHEBI:57705"/>
        <dbReference type="ChEBI" id="CHEBI:68623"/>
        <dbReference type="EC" id="5.1.3.14"/>
    </reaction>
</comment>
<evidence type="ECO:0000256" key="7">
    <source>
        <dbReference type="ARBA" id="ARBA00036080"/>
    </source>
</evidence>
<evidence type="ECO:0000256" key="10">
    <source>
        <dbReference type="ARBA" id="ARBA00074883"/>
    </source>
</evidence>
<evidence type="ECO:0000256" key="1">
    <source>
        <dbReference type="ARBA" id="ARBA00004141"/>
    </source>
</evidence>
<keyword evidence="6 12" id="KW-0413">Isomerase</keyword>
<dbReference type="EMBL" id="CP013140">
    <property type="protein sequence ID" value="ALN57604.1"/>
    <property type="molecule type" value="Genomic_DNA"/>
</dbReference>
<dbReference type="Gene3D" id="3.40.50.2000">
    <property type="entry name" value="Glycogen Phosphorylase B"/>
    <property type="match status" value="2"/>
</dbReference>
<evidence type="ECO:0000256" key="3">
    <source>
        <dbReference type="ARBA" id="ARBA00022692"/>
    </source>
</evidence>
<name>A0A0S2DGG0_LYSEN</name>
<keyword evidence="2" id="KW-0808">Transferase</keyword>
<evidence type="ECO:0000256" key="11">
    <source>
        <dbReference type="PIRSR" id="PIRSR600715-1"/>
    </source>
</evidence>
<dbReference type="GO" id="GO:0016020">
    <property type="term" value="C:membrane"/>
    <property type="evidence" value="ECO:0007669"/>
    <property type="project" value="UniProtKB-SubCell"/>
</dbReference>
<gene>
    <name evidence="13" type="ORF">GLE_2255</name>
</gene>
<evidence type="ECO:0000256" key="9">
    <source>
        <dbReference type="ARBA" id="ARBA00038858"/>
    </source>
</evidence>
<evidence type="ECO:0000256" key="2">
    <source>
        <dbReference type="ARBA" id="ARBA00022679"/>
    </source>
</evidence>
<comment type="similarity">
    <text evidence="8 12">Belongs to the UDP-N-acetylglucosamine 2-epimerase family.</text>
</comment>
<proteinExistence type="inferred from homology"/>
<keyword evidence="5" id="KW-0472">Membrane</keyword>
<dbReference type="PANTHER" id="PTHR43174">
    <property type="entry name" value="UDP-N-ACETYLGLUCOSAMINE 2-EPIMERASE"/>
    <property type="match status" value="1"/>
</dbReference>
<evidence type="ECO:0000256" key="6">
    <source>
        <dbReference type="ARBA" id="ARBA00023235"/>
    </source>
</evidence>
<dbReference type="PATRIC" id="fig|69.6.peg.2220"/>
<dbReference type="InterPro" id="IPR003331">
    <property type="entry name" value="UDP_GlcNAc_Epimerase_2_dom"/>
</dbReference>
<evidence type="ECO:0000313" key="13">
    <source>
        <dbReference type="EMBL" id="ALN57604.1"/>
    </source>
</evidence>
<feature type="binding site" evidence="11">
    <location>
        <position position="222"/>
    </location>
    <ligand>
        <name>Mg(2+)</name>
        <dbReference type="ChEBI" id="CHEBI:18420"/>
    </ligand>
</feature>
<dbReference type="KEGG" id="lez:GLE_2255"/>
<dbReference type="EC" id="5.1.3.14" evidence="9"/>
<dbReference type="GO" id="GO:0008761">
    <property type="term" value="F:UDP-N-acetylglucosamine 2-epimerase activity"/>
    <property type="evidence" value="ECO:0007669"/>
    <property type="project" value="UniProtKB-EC"/>
</dbReference>
<feature type="binding site" evidence="11">
    <location>
        <position position="158"/>
    </location>
    <ligand>
        <name>Mg(2+)</name>
        <dbReference type="ChEBI" id="CHEBI:18420"/>
    </ligand>
</feature>
<keyword evidence="3" id="KW-0812">Transmembrane</keyword>